<dbReference type="OrthoDB" id="1951600at2"/>
<dbReference type="EMBL" id="SJSM01000009">
    <property type="protein sequence ID" value="TCC95434.1"/>
    <property type="molecule type" value="Genomic_DNA"/>
</dbReference>
<sequence length="184" mass="21643">MKHNYLIAILPPPELSWQIDQIRKACSEKYKIYKALRPPVHITLLFLQNLDDVFESQLINSLEAARNFEPFTQKLENYDAFVGNEVVFIKALANSEITKLFRNIKKILGDLAKEPRSQISPHITIAYRDLKDQFSQIYAEYKNKSFEANFSVDHFTLLKHDRSHWNILRNYKSKPGDQQLEFNL</sequence>
<organism evidence="1 2">
    <name type="scientific">Pedobacter hiemivivus</name>
    <dbReference type="NCBI Taxonomy" id="2530454"/>
    <lineage>
        <taxon>Bacteria</taxon>
        <taxon>Pseudomonadati</taxon>
        <taxon>Bacteroidota</taxon>
        <taxon>Sphingobacteriia</taxon>
        <taxon>Sphingobacteriales</taxon>
        <taxon>Sphingobacteriaceae</taxon>
        <taxon>Pedobacter</taxon>
    </lineage>
</organism>
<dbReference type="InterPro" id="IPR009097">
    <property type="entry name" value="Cyclic_Pdiesterase"/>
</dbReference>
<dbReference type="Pfam" id="PF13563">
    <property type="entry name" value="2_5_RNA_ligase2"/>
    <property type="match status" value="1"/>
</dbReference>
<evidence type="ECO:0000313" key="2">
    <source>
        <dbReference type="Proteomes" id="UP000291117"/>
    </source>
</evidence>
<dbReference type="InterPro" id="IPR050580">
    <property type="entry name" value="2H_phosphoesterase_YjcG-like"/>
</dbReference>
<dbReference type="Proteomes" id="UP000291117">
    <property type="component" value="Unassembled WGS sequence"/>
</dbReference>
<gene>
    <name evidence="1" type="ORF">EZ444_14975</name>
</gene>
<proteinExistence type="predicted"/>
<keyword evidence="2" id="KW-1185">Reference proteome</keyword>
<name>A0A4R0NAV9_9SPHI</name>
<evidence type="ECO:0008006" key="3">
    <source>
        <dbReference type="Google" id="ProtNLM"/>
    </source>
</evidence>
<accession>A0A4R0NAV9</accession>
<comment type="caution">
    <text evidence="1">The sequence shown here is derived from an EMBL/GenBank/DDBJ whole genome shotgun (WGS) entry which is preliminary data.</text>
</comment>
<evidence type="ECO:0000313" key="1">
    <source>
        <dbReference type="EMBL" id="TCC95434.1"/>
    </source>
</evidence>
<dbReference type="AlphaFoldDB" id="A0A4R0NAV9"/>
<dbReference type="PANTHER" id="PTHR40037:SF1">
    <property type="entry name" value="PHOSPHOESTERASE SAOUHSC_00951-RELATED"/>
    <property type="match status" value="1"/>
</dbReference>
<reference evidence="1 2" key="1">
    <citation type="submission" date="2019-02" db="EMBL/GenBank/DDBJ databases">
        <title>Pedobacter sp. RP-3-8 sp. nov., isolated from Arctic soil.</title>
        <authorList>
            <person name="Dahal R.H."/>
        </authorList>
    </citation>
    <scope>NUCLEOTIDE SEQUENCE [LARGE SCALE GENOMIC DNA]</scope>
    <source>
        <strain evidence="1 2">RP-3-8</strain>
    </source>
</reference>
<dbReference type="PANTHER" id="PTHR40037">
    <property type="entry name" value="PHOSPHOESTERASE YJCG-RELATED"/>
    <property type="match status" value="1"/>
</dbReference>
<dbReference type="RefSeq" id="WP_131609981.1">
    <property type="nucleotide sequence ID" value="NZ_SJSM01000009.1"/>
</dbReference>
<protein>
    <recommendedName>
        <fullName evidence="3">2'-5' RNA ligase family protein</fullName>
    </recommendedName>
</protein>
<dbReference type="SUPFAM" id="SSF55144">
    <property type="entry name" value="LigT-like"/>
    <property type="match status" value="1"/>
</dbReference>
<dbReference type="Gene3D" id="3.90.1140.10">
    <property type="entry name" value="Cyclic phosphodiesterase"/>
    <property type="match status" value="1"/>
</dbReference>